<dbReference type="EMBL" id="CP154795">
    <property type="protein sequence ID" value="XAN07662.1"/>
    <property type="molecule type" value="Genomic_DNA"/>
</dbReference>
<sequence>MVTIPESTKGSVEYRLATRARERWPDLTRINTRIRARFVYVDGVLPDGAVLKLCRLRYAGRANQWGFAIYRASHDDYEDSYLPTGTMTGSVEDALDTACGLYLNDPTAWT</sequence>
<keyword evidence="2" id="KW-1185">Reference proteome</keyword>
<dbReference type="RefSeq" id="WP_425309116.1">
    <property type="nucleotide sequence ID" value="NZ_CP154795.1"/>
</dbReference>
<protein>
    <submittedName>
        <fullName evidence="1">Uncharacterized protein</fullName>
    </submittedName>
</protein>
<gene>
    <name evidence="1" type="ORF">AADG42_10250</name>
</gene>
<proteinExistence type="predicted"/>
<name>A0ABZ3FQL0_9ACTN</name>
<reference evidence="1 2" key="1">
    <citation type="submission" date="2024-04" db="EMBL/GenBank/DDBJ databases">
        <title>Isolation of an actinomycete strain from pig manure.</title>
        <authorList>
            <person name="Gong T."/>
            <person name="Yu Z."/>
            <person name="An M."/>
            <person name="Wei C."/>
            <person name="Yang W."/>
            <person name="Liu L."/>
        </authorList>
    </citation>
    <scope>NUCLEOTIDE SEQUENCE [LARGE SCALE GENOMIC DNA]</scope>
    <source>
        <strain evidence="1 2">ZF39</strain>
    </source>
</reference>
<accession>A0ABZ3FQL0</accession>
<organism evidence="1 2">
    <name type="scientific">Ammonicoccus fulvus</name>
    <dbReference type="NCBI Taxonomy" id="3138240"/>
    <lineage>
        <taxon>Bacteria</taxon>
        <taxon>Bacillati</taxon>
        <taxon>Actinomycetota</taxon>
        <taxon>Actinomycetes</taxon>
        <taxon>Propionibacteriales</taxon>
        <taxon>Propionibacteriaceae</taxon>
        <taxon>Ammonicoccus</taxon>
    </lineage>
</organism>
<evidence type="ECO:0000313" key="2">
    <source>
        <dbReference type="Proteomes" id="UP001442841"/>
    </source>
</evidence>
<dbReference type="Proteomes" id="UP001442841">
    <property type="component" value="Chromosome"/>
</dbReference>
<evidence type="ECO:0000313" key="1">
    <source>
        <dbReference type="EMBL" id="XAN07662.1"/>
    </source>
</evidence>